<evidence type="ECO:0008006" key="5">
    <source>
        <dbReference type="Google" id="ProtNLM"/>
    </source>
</evidence>
<dbReference type="PANTHER" id="PTHR11592:SF44">
    <property type="entry name" value="GLUTATHIONE PEROXIDASE"/>
    <property type="match status" value="1"/>
</dbReference>
<dbReference type="EMBL" id="UINC01000295">
    <property type="protein sequence ID" value="SUZ52790.1"/>
    <property type="molecule type" value="Genomic_DNA"/>
</dbReference>
<evidence type="ECO:0000313" key="4">
    <source>
        <dbReference type="EMBL" id="SUZ52790.1"/>
    </source>
</evidence>
<dbReference type="InterPro" id="IPR036249">
    <property type="entry name" value="Thioredoxin-like_sf"/>
</dbReference>
<dbReference type="InterPro" id="IPR029759">
    <property type="entry name" value="GPX_AS"/>
</dbReference>
<organism evidence="4">
    <name type="scientific">marine metagenome</name>
    <dbReference type="NCBI Taxonomy" id="408172"/>
    <lineage>
        <taxon>unclassified sequences</taxon>
        <taxon>metagenomes</taxon>
        <taxon>ecological metagenomes</taxon>
    </lineage>
</organism>
<reference evidence="4" key="1">
    <citation type="submission" date="2018-05" db="EMBL/GenBank/DDBJ databases">
        <authorList>
            <person name="Lanie J.A."/>
            <person name="Ng W.-L."/>
            <person name="Kazmierczak K.M."/>
            <person name="Andrzejewski T.M."/>
            <person name="Davidsen T.M."/>
            <person name="Wayne K.J."/>
            <person name="Tettelin H."/>
            <person name="Glass J.I."/>
            <person name="Rusch D."/>
            <person name="Podicherti R."/>
            <person name="Tsui H.-C.T."/>
            <person name="Winkler M.E."/>
        </authorList>
    </citation>
    <scope>NUCLEOTIDE SEQUENCE</scope>
</reference>
<dbReference type="SUPFAM" id="SSF52833">
    <property type="entry name" value="Thioredoxin-like"/>
    <property type="match status" value="1"/>
</dbReference>
<gene>
    <name evidence="4" type="ORF">METZ01_LOCUS5644</name>
</gene>
<evidence type="ECO:0000256" key="3">
    <source>
        <dbReference type="ARBA" id="ARBA00023002"/>
    </source>
</evidence>
<dbReference type="PIRSF" id="PIRSF000303">
    <property type="entry name" value="Glutathion_perox"/>
    <property type="match status" value="1"/>
</dbReference>
<dbReference type="CDD" id="cd00340">
    <property type="entry name" value="GSH_Peroxidase"/>
    <property type="match status" value="1"/>
</dbReference>
<dbReference type="GO" id="GO:0004601">
    <property type="term" value="F:peroxidase activity"/>
    <property type="evidence" value="ECO:0007669"/>
    <property type="project" value="UniProtKB-KW"/>
</dbReference>
<accession>A0A381NDW9</accession>
<dbReference type="Pfam" id="PF00255">
    <property type="entry name" value="GSHPx"/>
    <property type="match status" value="1"/>
</dbReference>
<dbReference type="AlphaFoldDB" id="A0A381NDW9"/>
<sequence>MKFLPVGLALVVLIFSNSACAENSCPATLDFNKRYLASEKTVRLCDEFRDQVLLIVNTASYCGFTPQYEGLEALYEKYRDRGFSVLGFPSNDFLQEPRGEEKVQEFCRLTYNVKFPMFEKSRVAKRRAEPLFRALADAVGQYPKWNFYKYLLSRDGKVVASYGSSVKPESNVLIRAIESLL</sequence>
<dbReference type="PANTHER" id="PTHR11592">
    <property type="entry name" value="GLUTATHIONE PEROXIDASE"/>
    <property type="match status" value="1"/>
</dbReference>
<evidence type="ECO:0000256" key="2">
    <source>
        <dbReference type="ARBA" id="ARBA00022559"/>
    </source>
</evidence>
<protein>
    <recommendedName>
        <fullName evidence="5">Glutathione peroxidase</fullName>
    </recommendedName>
</protein>
<keyword evidence="2" id="KW-0575">Peroxidase</keyword>
<name>A0A381NDW9_9ZZZZ</name>
<proteinExistence type="inferred from homology"/>
<keyword evidence="3" id="KW-0560">Oxidoreductase</keyword>
<dbReference type="GO" id="GO:0034599">
    <property type="term" value="P:cellular response to oxidative stress"/>
    <property type="evidence" value="ECO:0007669"/>
    <property type="project" value="TreeGrafter"/>
</dbReference>
<comment type="similarity">
    <text evidence="1">Belongs to the glutathione peroxidase family.</text>
</comment>
<dbReference type="PROSITE" id="PS00460">
    <property type="entry name" value="GLUTATHIONE_PEROXID_1"/>
    <property type="match status" value="1"/>
</dbReference>
<dbReference type="Gene3D" id="3.40.30.10">
    <property type="entry name" value="Glutaredoxin"/>
    <property type="match status" value="1"/>
</dbReference>
<dbReference type="PROSITE" id="PS51355">
    <property type="entry name" value="GLUTATHIONE_PEROXID_3"/>
    <property type="match status" value="1"/>
</dbReference>
<dbReference type="InterPro" id="IPR000889">
    <property type="entry name" value="Glutathione_peroxidase"/>
</dbReference>
<dbReference type="PRINTS" id="PR01011">
    <property type="entry name" value="GLUTPROXDASE"/>
</dbReference>
<evidence type="ECO:0000256" key="1">
    <source>
        <dbReference type="ARBA" id="ARBA00006926"/>
    </source>
</evidence>